<evidence type="ECO:0000256" key="1">
    <source>
        <dbReference type="SAM" id="Phobius"/>
    </source>
</evidence>
<comment type="caution">
    <text evidence="2">The sequence shown here is derived from an EMBL/GenBank/DDBJ whole genome shotgun (WGS) entry which is preliminary data.</text>
</comment>
<sequence>MTKFLLVLIPAFLVVAIAILSVQNATPVSLRFLAFRSVELPFGLWLGFGLAAGMVGMASLLTLSGASRR</sequence>
<keyword evidence="1" id="KW-1133">Transmembrane helix</keyword>
<name>A0A928ZYS2_LEPEC</name>
<dbReference type="AlphaFoldDB" id="A0A928ZYS2"/>
<evidence type="ECO:0000313" key="2">
    <source>
        <dbReference type="EMBL" id="MBE9069901.1"/>
    </source>
</evidence>
<feature type="transmembrane region" description="Helical" evidence="1">
    <location>
        <begin position="42"/>
        <end position="63"/>
    </location>
</feature>
<dbReference type="Proteomes" id="UP000615026">
    <property type="component" value="Unassembled WGS sequence"/>
</dbReference>
<evidence type="ECO:0000313" key="3">
    <source>
        <dbReference type="Proteomes" id="UP000615026"/>
    </source>
</evidence>
<proteinExistence type="predicted"/>
<reference evidence="2" key="1">
    <citation type="submission" date="2020-10" db="EMBL/GenBank/DDBJ databases">
        <authorList>
            <person name="Castelo-Branco R."/>
            <person name="Eusebio N."/>
            <person name="Adriana R."/>
            <person name="Vieira A."/>
            <person name="Brugerolle De Fraissinette N."/>
            <person name="Rezende De Castro R."/>
            <person name="Schneider M.P."/>
            <person name="Vasconcelos V."/>
            <person name="Leao P.N."/>
        </authorList>
    </citation>
    <scope>NUCLEOTIDE SEQUENCE</scope>
    <source>
        <strain evidence="2">LEGE 11479</strain>
    </source>
</reference>
<dbReference type="EMBL" id="JADEXP010000338">
    <property type="protein sequence ID" value="MBE9069901.1"/>
    <property type="molecule type" value="Genomic_DNA"/>
</dbReference>
<keyword evidence="3" id="KW-1185">Reference proteome</keyword>
<gene>
    <name evidence="2" type="ORF">IQ260_24990</name>
</gene>
<accession>A0A928ZYS2</accession>
<organism evidence="2 3">
    <name type="scientific">Leptolyngbya cf. ectocarpi LEGE 11479</name>
    <dbReference type="NCBI Taxonomy" id="1828722"/>
    <lineage>
        <taxon>Bacteria</taxon>
        <taxon>Bacillati</taxon>
        <taxon>Cyanobacteriota</taxon>
        <taxon>Cyanophyceae</taxon>
        <taxon>Leptolyngbyales</taxon>
        <taxon>Leptolyngbyaceae</taxon>
        <taxon>Leptolyngbya group</taxon>
        <taxon>Leptolyngbya</taxon>
    </lineage>
</organism>
<keyword evidence="1" id="KW-0812">Transmembrane</keyword>
<protein>
    <submittedName>
        <fullName evidence="2">DUF1049 domain-containing protein</fullName>
    </submittedName>
</protein>
<keyword evidence="1" id="KW-0472">Membrane</keyword>